<feature type="compositionally biased region" description="Basic and acidic residues" evidence="2">
    <location>
        <begin position="765"/>
        <end position="780"/>
    </location>
</feature>
<feature type="region of interest" description="Disordered" evidence="2">
    <location>
        <begin position="1121"/>
        <end position="1151"/>
    </location>
</feature>
<dbReference type="RefSeq" id="XP_034237409.1">
    <property type="nucleotide sequence ID" value="XM_034381518.1"/>
</dbReference>
<evidence type="ECO:0000313" key="4">
    <source>
        <dbReference type="RefSeq" id="XP_034237409.1"/>
    </source>
</evidence>
<feature type="compositionally biased region" description="Polar residues" evidence="2">
    <location>
        <begin position="410"/>
        <end position="420"/>
    </location>
</feature>
<dbReference type="Proteomes" id="UP000515158">
    <property type="component" value="Unplaced"/>
</dbReference>
<sequence length="1235" mass="134727">MASPMAQPGMPDRWGGRERDPSGRDPAAREPVGPQKGATEGSDEVQRSLELLDSVLSEFDDLENGNLAAGTTPGPPTGTTVLPASAAAPLHPTRSIRSMAGSGSGSGSGEGEGDLLISSSTPEDDSSPSLSLSLGGHQSEDDGYMSMNGRRNKLALNFRPHNGTAGTAGLVAIRRGSADMLTAPEKPLPPPPGMDVADFPPPPEEAQRLIANLLPRVSPSNSVQRGFVGLSGSRGSSSIVPARQRHVASLPQTRRHIVLSPTEPRVTTATQTTLPGTRNQRPFGWEVDAQPPTGILPPPNRFASLQNNGQQGPRVQQHSWLPPRPLPASQLKRTSTGEEEHFSDDSLEDMPPPPPPPEVAEQVEAVSKRGSIAWEVPLDQDPQDPYEDPAVLTPGSTKVVGRRRRRQSTEHYSSSSSLQQDDWPDPPSREHEPTSPSSSCFGPDEDLYESNFLPSSLSASDLSNNGTYVIRKGRKKERKPVRNPLDSLQYNKAKMQLRYADVKRCTYTFDDLDTASDAGGADVADGIVQVVEQAEASQYPMVRVLSLPSLCHAEEARQQVEDQGNRRLTLEQQEKIDKMEKMKQQEERLIQRLQGLQGLAATPEEDEPSSSLVFNDDHNDDSLEPISNLALDEDPFRDSNAPLSLIEEQAENGTELDDAQRHNNAGQIGGRLTSRELDEIAEIQYRKQLPPPPPVLASGDRYTAPHADYYNLNKDRIAENCRIAESREAATPTKDMYRPRKSASSNDVFSDTKCFPDNSHSLSSTREREERPASRRSSNDRRRHHQNMAAEMSSMERWRTTHEMNHVQVVPVVEKAASCHGHSRNGSASSLNRNTAEKDKKTHTVTVEVNQHDFGPLPPSPVDEFEEDEYSEILHPSPGQAARGKADTLPEPFYQCREPLGSDPSGARYLNRPPEPPPHSQPRDPLHSLKTRSMDAGFTRGFRNASQSSALRRESPSSSERRTLPNDLPGPSHVRRRAFQKRSSSSPQESGLQTSCSLPETPIFARGCDIPRTPHRRAPDVPSGSSGSMRAAASSGTSSSAAGTATRPGGLHSVVHTSSYRKMGPGGLGLGLGTGVSLDSGGLGQALVGAELLRLTGGPGRGWYPRHRTPRPASIEHLDRVATQRSPGPWDARDARKPMTLPPNMTPKFFHRSPRDALRRVTSLLIRGKGGSSKESKKDTLSPSGGGFGFGPHIWHREDARADCLDQDVGESSRQKRGFFKGLWKRSRGYSLDHQ</sequence>
<feature type="compositionally biased region" description="Polar residues" evidence="2">
    <location>
        <begin position="265"/>
        <end position="280"/>
    </location>
</feature>
<name>A0A6P8ZKN4_THRPL</name>
<accession>A0A6P8ZKN4</accession>
<reference evidence="4" key="1">
    <citation type="submission" date="2025-08" db="UniProtKB">
        <authorList>
            <consortium name="RefSeq"/>
        </authorList>
    </citation>
    <scope>IDENTIFICATION</scope>
    <source>
        <tissue evidence="4">Total insect</tissue>
    </source>
</reference>
<feature type="region of interest" description="Disordered" evidence="2">
    <location>
        <begin position="231"/>
        <end position="250"/>
    </location>
</feature>
<feature type="region of interest" description="Disordered" evidence="2">
    <location>
        <begin position="1166"/>
        <end position="1194"/>
    </location>
</feature>
<evidence type="ECO:0000256" key="2">
    <source>
        <dbReference type="SAM" id="MobiDB-lite"/>
    </source>
</evidence>
<dbReference type="OrthoDB" id="6605882at2759"/>
<feature type="compositionally biased region" description="Basic and acidic residues" evidence="2">
    <location>
        <begin position="951"/>
        <end position="964"/>
    </location>
</feature>
<feature type="region of interest" description="Disordered" evidence="2">
    <location>
        <begin position="652"/>
        <end position="671"/>
    </location>
</feature>
<protein>
    <submittedName>
        <fullName evidence="4">Uncharacterized protein LOC117642894</fullName>
    </submittedName>
</protein>
<feature type="compositionally biased region" description="Basic residues" evidence="2">
    <location>
        <begin position="471"/>
        <end position="481"/>
    </location>
</feature>
<gene>
    <name evidence="4" type="primary">LOC117642894</name>
</gene>
<feature type="compositionally biased region" description="Polar residues" evidence="2">
    <location>
        <begin position="981"/>
        <end position="998"/>
    </location>
</feature>
<feature type="region of interest" description="Disordered" evidence="2">
    <location>
        <begin position="1"/>
        <end position="147"/>
    </location>
</feature>
<evidence type="ECO:0000256" key="1">
    <source>
        <dbReference type="SAM" id="Coils"/>
    </source>
</evidence>
<evidence type="ECO:0000313" key="3">
    <source>
        <dbReference type="Proteomes" id="UP000515158"/>
    </source>
</evidence>
<proteinExistence type="predicted"/>
<feature type="region of interest" description="Disordered" evidence="2">
    <location>
        <begin position="818"/>
        <end position="839"/>
    </location>
</feature>
<dbReference type="GeneID" id="117642894"/>
<organism evidence="4">
    <name type="scientific">Thrips palmi</name>
    <name type="common">Melon thrips</name>
    <dbReference type="NCBI Taxonomy" id="161013"/>
    <lineage>
        <taxon>Eukaryota</taxon>
        <taxon>Metazoa</taxon>
        <taxon>Ecdysozoa</taxon>
        <taxon>Arthropoda</taxon>
        <taxon>Hexapoda</taxon>
        <taxon>Insecta</taxon>
        <taxon>Pterygota</taxon>
        <taxon>Neoptera</taxon>
        <taxon>Paraneoptera</taxon>
        <taxon>Thysanoptera</taxon>
        <taxon>Terebrantia</taxon>
        <taxon>Thripoidea</taxon>
        <taxon>Thripidae</taxon>
        <taxon>Thrips</taxon>
    </lineage>
</organism>
<keyword evidence="1" id="KW-0175">Coiled coil</keyword>
<feature type="region of interest" description="Disordered" evidence="2">
    <location>
        <begin position="264"/>
        <end position="486"/>
    </location>
</feature>
<feature type="compositionally biased region" description="Low complexity" evidence="2">
    <location>
        <begin position="1022"/>
        <end position="1050"/>
    </location>
</feature>
<feature type="compositionally biased region" description="Polar residues" evidence="2">
    <location>
        <begin position="824"/>
        <end position="834"/>
    </location>
</feature>
<feature type="region of interest" description="Disordered" evidence="2">
    <location>
        <begin position="892"/>
        <end position="1052"/>
    </location>
</feature>
<feature type="compositionally biased region" description="Basic and acidic residues" evidence="2">
    <location>
        <begin position="335"/>
        <end position="344"/>
    </location>
</feature>
<dbReference type="InParanoid" id="A0A6P8ZKN4"/>
<feature type="compositionally biased region" description="Polar residues" evidence="2">
    <location>
        <begin position="452"/>
        <end position="467"/>
    </location>
</feature>
<feature type="compositionally biased region" description="Low complexity" evidence="2">
    <location>
        <begin position="114"/>
        <end position="134"/>
    </location>
</feature>
<keyword evidence="3" id="KW-1185">Reference proteome</keyword>
<dbReference type="AlphaFoldDB" id="A0A6P8ZKN4"/>
<feature type="compositionally biased region" description="Basic and acidic residues" evidence="2">
    <location>
        <begin position="14"/>
        <end position="28"/>
    </location>
</feature>
<feature type="compositionally biased region" description="Polar residues" evidence="2">
    <location>
        <begin position="303"/>
        <end position="319"/>
    </location>
</feature>
<feature type="region of interest" description="Disordered" evidence="2">
    <location>
        <begin position="600"/>
        <end position="623"/>
    </location>
</feature>
<dbReference type="KEGG" id="tpal:117642894"/>
<feature type="coiled-coil region" evidence="1">
    <location>
        <begin position="553"/>
        <end position="599"/>
    </location>
</feature>
<feature type="region of interest" description="Disordered" evidence="2">
    <location>
        <begin position="723"/>
        <end position="792"/>
    </location>
</feature>